<feature type="region of interest" description="Disordered" evidence="1">
    <location>
        <begin position="114"/>
        <end position="145"/>
    </location>
</feature>
<sequence length="715" mass="79319">MRGKSNEHSLANLTKYCAIKGVSPSLINLYYHLRRAGPSGCRQPFSPKQLEAFHAYQKKNILRKLKARQRGSTRTSYEPVDRNFDPLHILAPRCDNEHTPALPPWTEENYLSQFPDSASTRSTRRHSSVPMKRRSKSRRGRSRTRLANALANVSRSIQAAMGNVDPGNNPDFVDEVGDDAVTINGVYNGERYHMKLDLKFDEKNSNIRRFPVEVFAAYIANVPGHKKHGIDFIHDAIQLLVTVSDPEGLDLYLVENPVFVKNRSAIVLKFVAGEKSVATFFQKARDYYRSTAAEELFGGQTEGLLTSLDVMEAQAQADKHMEPFVVMIVFPESSDGEQLRGLPRVFQVGAETDADVSAQPLVGESSIETMVGRLDTTVTGLLFHIAIAGTETACSGRNDERLVDVTSSLTKKMAYMGIRGGGRGGAVDHDGSTSDSDQESQDIQSPIDKLKKHFAFGSRDTKKKQKKRTNHHSKSKSSKSSGRWSPAAASLMSFSPTSNKSKPKSKPKSKKNKTTKKSKSKEEGRRRKVLTDRTDEYVIKNFGGGDCLYLAAVYETGISDIDLRKGATALRLLSCANMTMKTELFLDYYPGSDKAEQQKQGTWSGEAHVAALALAIERPIRLLSVDHPDGVVYGPKEFAHRDEVVIRLLDDHFERVIFPEEETEQEAEQEAEEEGETKVSDVTASDEGSDKESDVSSISSFHTTQGDIEEEGKVS</sequence>
<comment type="caution">
    <text evidence="3">The sequence shown here is derived from an EMBL/GenBank/DDBJ whole genome shotgun (WGS) entry which is preliminary data.</text>
</comment>
<feature type="domain" description="OTU" evidence="2">
    <location>
        <begin position="536"/>
        <end position="659"/>
    </location>
</feature>
<proteinExistence type="predicted"/>
<protein>
    <recommendedName>
        <fullName evidence="2">OTU domain-containing protein</fullName>
    </recommendedName>
</protein>
<organism evidence="3 4">
    <name type="scientific">Thalassiosira oceanica</name>
    <name type="common">Marine diatom</name>
    <dbReference type="NCBI Taxonomy" id="159749"/>
    <lineage>
        <taxon>Eukaryota</taxon>
        <taxon>Sar</taxon>
        <taxon>Stramenopiles</taxon>
        <taxon>Ochrophyta</taxon>
        <taxon>Bacillariophyta</taxon>
        <taxon>Coscinodiscophyceae</taxon>
        <taxon>Thalassiosirophycidae</taxon>
        <taxon>Thalassiosirales</taxon>
        <taxon>Thalassiosiraceae</taxon>
        <taxon>Thalassiosira</taxon>
    </lineage>
</organism>
<dbReference type="PROSITE" id="PS50802">
    <property type="entry name" value="OTU"/>
    <property type="match status" value="1"/>
</dbReference>
<keyword evidence="4" id="KW-1185">Reference proteome</keyword>
<gene>
    <name evidence="3" type="ORF">THAOC_24596</name>
</gene>
<evidence type="ECO:0000313" key="4">
    <source>
        <dbReference type="Proteomes" id="UP000266841"/>
    </source>
</evidence>
<feature type="region of interest" description="Disordered" evidence="1">
    <location>
        <begin position="658"/>
        <end position="715"/>
    </location>
</feature>
<dbReference type="AlphaFoldDB" id="K0RRL7"/>
<evidence type="ECO:0000259" key="2">
    <source>
        <dbReference type="PROSITE" id="PS50802"/>
    </source>
</evidence>
<dbReference type="Proteomes" id="UP000266841">
    <property type="component" value="Unassembled WGS sequence"/>
</dbReference>
<dbReference type="EMBL" id="AGNL01033530">
    <property type="protein sequence ID" value="EJK55650.1"/>
    <property type="molecule type" value="Genomic_DNA"/>
</dbReference>
<feature type="compositionally biased region" description="Basic residues" evidence="1">
    <location>
        <begin position="501"/>
        <end position="519"/>
    </location>
</feature>
<feature type="region of interest" description="Disordered" evidence="1">
    <location>
        <begin position="420"/>
        <end position="528"/>
    </location>
</feature>
<dbReference type="CDD" id="cd22744">
    <property type="entry name" value="OTU"/>
    <property type="match status" value="1"/>
</dbReference>
<name>K0RRL7_THAOC</name>
<dbReference type="InterPro" id="IPR003323">
    <property type="entry name" value="OTU_dom"/>
</dbReference>
<evidence type="ECO:0000256" key="1">
    <source>
        <dbReference type="SAM" id="MobiDB-lite"/>
    </source>
</evidence>
<evidence type="ECO:0000313" key="3">
    <source>
        <dbReference type="EMBL" id="EJK55650.1"/>
    </source>
</evidence>
<accession>K0RRL7</accession>
<feature type="compositionally biased region" description="Basic residues" evidence="1">
    <location>
        <begin position="122"/>
        <end position="144"/>
    </location>
</feature>
<feature type="compositionally biased region" description="Acidic residues" evidence="1">
    <location>
        <begin position="659"/>
        <end position="675"/>
    </location>
</feature>
<dbReference type="Pfam" id="PF02338">
    <property type="entry name" value="OTU"/>
    <property type="match status" value="1"/>
</dbReference>
<feature type="compositionally biased region" description="Basic residues" evidence="1">
    <location>
        <begin position="461"/>
        <end position="477"/>
    </location>
</feature>
<reference evidence="3 4" key="1">
    <citation type="journal article" date="2012" name="Genome Biol.">
        <title>Genome and low-iron response of an oceanic diatom adapted to chronic iron limitation.</title>
        <authorList>
            <person name="Lommer M."/>
            <person name="Specht M."/>
            <person name="Roy A.S."/>
            <person name="Kraemer L."/>
            <person name="Andreson R."/>
            <person name="Gutowska M.A."/>
            <person name="Wolf J."/>
            <person name="Bergner S.V."/>
            <person name="Schilhabel M.B."/>
            <person name="Klostermeier U.C."/>
            <person name="Beiko R.G."/>
            <person name="Rosenstiel P."/>
            <person name="Hippler M."/>
            <person name="Laroche J."/>
        </authorList>
    </citation>
    <scope>NUCLEOTIDE SEQUENCE [LARGE SCALE GENOMIC DNA]</scope>
    <source>
        <strain evidence="3 4">CCMP1005</strain>
    </source>
</reference>